<evidence type="ECO:0000313" key="2">
    <source>
        <dbReference type="Proteomes" id="UP000231480"/>
    </source>
</evidence>
<name>A0A2G9YCV7_9BACT</name>
<sequence length="113" mass="13248">MNLDFKRLTNDRQFFEDEPLTFAPLNPEENPYLKEGVFFVGLKNGFHASFFVSGQVDNKSIQKIRTNSALYLRAPPWAKYYCLYGTKRKKSGWDYQISWWPVNPEEGEADDLD</sequence>
<gene>
    <name evidence="1" type="ORF">COX44_02030</name>
</gene>
<evidence type="ECO:0000313" key="1">
    <source>
        <dbReference type="EMBL" id="PIP17054.1"/>
    </source>
</evidence>
<dbReference type="EMBL" id="PCRH01000045">
    <property type="protein sequence ID" value="PIP17054.1"/>
    <property type="molecule type" value="Genomic_DNA"/>
</dbReference>
<proteinExistence type="predicted"/>
<accession>A0A2G9YCV7</accession>
<reference evidence="1 2" key="1">
    <citation type="submission" date="2017-09" db="EMBL/GenBank/DDBJ databases">
        <title>Depth-based differentiation of microbial function through sediment-hosted aquifers and enrichment of novel symbionts in the deep terrestrial subsurface.</title>
        <authorList>
            <person name="Probst A.J."/>
            <person name="Ladd B."/>
            <person name="Jarett J.K."/>
            <person name="Geller-Mcgrath D.E."/>
            <person name="Sieber C.M."/>
            <person name="Emerson J.B."/>
            <person name="Anantharaman K."/>
            <person name="Thomas B.C."/>
            <person name="Malmstrom R."/>
            <person name="Stieglmeier M."/>
            <person name="Klingl A."/>
            <person name="Woyke T."/>
            <person name="Ryan C.M."/>
            <person name="Banfield J.F."/>
        </authorList>
    </citation>
    <scope>NUCLEOTIDE SEQUENCE [LARGE SCALE GENOMIC DNA]</scope>
    <source>
        <strain evidence="1">CG23_combo_of_CG06-09_8_20_14_all_37_13</strain>
    </source>
</reference>
<protein>
    <submittedName>
        <fullName evidence="1">Uncharacterized protein</fullName>
    </submittedName>
</protein>
<organism evidence="1 2">
    <name type="scientific">Candidatus Portnoybacteria bacterium CG23_combo_of_CG06-09_8_20_14_all_37_13</name>
    <dbReference type="NCBI Taxonomy" id="1974819"/>
    <lineage>
        <taxon>Bacteria</taxon>
        <taxon>Candidatus Portnoyibacteriota</taxon>
    </lineage>
</organism>
<dbReference type="Proteomes" id="UP000231480">
    <property type="component" value="Unassembled WGS sequence"/>
</dbReference>
<comment type="caution">
    <text evidence="1">The sequence shown here is derived from an EMBL/GenBank/DDBJ whole genome shotgun (WGS) entry which is preliminary data.</text>
</comment>
<dbReference type="AlphaFoldDB" id="A0A2G9YCV7"/>